<name>A0A0A9GNJ9_ARUDO</name>
<accession>A0A0A9GNJ9</accession>
<reference evidence="1" key="1">
    <citation type="submission" date="2014-09" db="EMBL/GenBank/DDBJ databases">
        <authorList>
            <person name="Magalhaes I.L.F."/>
            <person name="Oliveira U."/>
            <person name="Santos F.R."/>
            <person name="Vidigal T.H.D.A."/>
            <person name="Brescovit A.D."/>
            <person name="Santos A.J."/>
        </authorList>
    </citation>
    <scope>NUCLEOTIDE SEQUENCE</scope>
    <source>
        <tissue evidence="1">Shoot tissue taken approximately 20 cm above the soil surface</tissue>
    </source>
</reference>
<reference evidence="1" key="2">
    <citation type="journal article" date="2015" name="Data Brief">
        <title>Shoot transcriptome of the giant reed, Arundo donax.</title>
        <authorList>
            <person name="Barrero R.A."/>
            <person name="Guerrero F.D."/>
            <person name="Moolhuijzen P."/>
            <person name="Goolsby J.A."/>
            <person name="Tidwell J."/>
            <person name="Bellgard S.E."/>
            <person name="Bellgard M.I."/>
        </authorList>
    </citation>
    <scope>NUCLEOTIDE SEQUENCE</scope>
    <source>
        <tissue evidence="1">Shoot tissue taken approximately 20 cm above the soil surface</tissue>
    </source>
</reference>
<protein>
    <submittedName>
        <fullName evidence="1">Uncharacterized protein</fullName>
    </submittedName>
</protein>
<dbReference type="AlphaFoldDB" id="A0A0A9GNJ9"/>
<proteinExistence type="predicted"/>
<sequence>MVIPNIAKFLSSTGEWHDDGAPWTKDKPGVLRFMAPMPSHMKISWNIMSSYLV</sequence>
<dbReference type="EMBL" id="GBRH01173805">
    <property type="protein sequence ID" value="JAE24091.1"/>
    <property type="molecule type" value="Transcribed_RNA"/>
</dbReference>
<organism evidence="1">
    <name type="scientific">Arundo donax</name>
    <name type="common">Giant reed</name>
    <name type="synonym">Donax arundinaceus</name>
    <dbReference type="NCBI Taxonomy" id="35708"/>
    <lineage>
        <taxon>Eukaryota</taxon>
        <taxon>Viridiplantae</taxon>
        <taxon>Streptophyta</taxon>
        <taxon>Embryophyta</taxon>
        <taxon>Tracheophyta</taxon>
        <taxon>Spermatophyta</taxon>
        <taxon>Magnoliopsida</taxon>
        <taxon>Liliopsida</taxon>
        <taxon>Poales</taxon>
        <taxon>Poaceae</taxon>
        <taxon>PACMAD clade</taxon>
        <taxon>Arundinoideae</taxon>
        <taxon>Arundineae</taxon>
        <taxon>Arundo</taxon>
    </lineage>
</organism>
<evidence type="ECO:0000313" key="1">
    <source>
        <dbReference type="EMBL" id="JAE24091.1"/>
    </source>
</evidence>